<reference evidence="1 2" key="1">
    <citation type="submission" date="2015-04" db="EMBL/GenBank/DDBJ databases">
        <title>The draft genome sequence of Fusarium langsethiae, a T-2/HT-2 mycotoxin producer.</title>
        <authorList>
            <person name="Lysoe E."/>
            <person name="Divon H.H."/>
            <person name="Terzi V."/>
            <person name="Orru L."/>
            <person name="Lamontanara A."/>
            <person name="Kolseth A.-K."/>
            <person name="Frandsen R.J."/>
            <person name="Nielsen K."/>
            <person name="Thrane U."/>
        </authorList>
    </citation>
    <scope>NUCLEOTIDE SEQUENCE [LARGE SCALE GENOMIC DNA]</scope>
    <source>
        <strain evidence="1 2">Fl201059</strain>
    </source>
</reference>
<comment type="caution">
    <text evidence="1">The sequence shown here is derived from an EMBL/GenBank/DDBJ whole genome shotgun (WGS) entry which is preliminary data.</text>
</comment>
<dbReference type="OrthoDB" id="5212373at2759"/>
<organism evidence="1 2">
    <name type="scientific">Fusarium langsethiae</name>
    <dbReference type="NCBI Taxonomy" id="179993"/>
    <lineage>
        <taxon>Eukaryota</taxon>
        <taxon>Fungi</taxon>
        <taxon>Dikarya</taxon>
        <taxon>Ascomycota</taxon>
        <taxon>Pezizomycotina</taxon>
        <taxon>Sordariomycetes</taxon>
        <taxon>Hypocreomycetidae</taxon>
        <taxon>Hypocreales</taxon>
        <taxon>Nectriaceae</taxon>
        <taxon>Fusarium</taxon>
    </lineage>
</organism>
<dbReference type="EMBL" id="JXCE01000467">
    <property type="protein sequence ID" value="KPA37145.1"/>
    <property type="molecule type" value="Genomic_DNA"/>
</dbReference>
<sequence length="241" mass="26942">MTKPSGFPSEHIYDVSEQYFDKIGKLPMGSEDYKVELCILRKPNGERVGDDARFLVNIGENGTSLSVRERTLSQDPVEAEVSLPSSHHNEYSVHTQTSTASVHTSGHLVFPLPEKYTKRQRIRYPYLAINGTIFGHKDISNSQYEWQVHPNEKGPLRYELVNLGEKHSSDGDSSILAIYHHHGFENELPASYSHGVLLLPSTLTSQSEIGVVSSLLALLSAVRQQPTLKKTSRIRSLMACL</sequence>
<accession>A0A0N0DBR0</accession>
<evidence type="ECO:0000313" key="2">
    <source>
        <dbReference type="Proteomes" id="UP000037904"/>
    </source>
</evidence>
<proteinExistence type="predicted"/>
<protein>
    <submittedName>
        <fullName evidence="1">Uncharacterized protein</fullName>
    </submittedName>
</protein>
<evidence type="ECO:0000313" key="1">
    <source>
        <dbReference type="EMBL" id="KPA37145.1"/>
    </source>
</evidence>
<name>A0A0N0DBR0_FUSLA</name>
<keyword evidence="2" id="KW-1185">Reference proteome</keyword>
<dbReference type="Proteomes" id="UP000037904">
    <property type="component" value="Unassembled WGS sequence"/>
</dbReference>
<dbReference type="AlphaFoldDB" id="A0A0N0DBR0"/>
<gene>
    <name evidence="1" type="ORF">FLAG1_10053</name>
</gene>